<evidence type="ECO:0000256" key="3">
    <source>
        <dbReference type="ARBA" id="ARBA00022793"/>
    </source>
</evidence>
<comment type="caution">
    <text evidence="9">The sequence shown here is derived from an EMBL/GenBank/DDBJ whole genome shotgun (WGS) entry which is preliminary data.</text>
</comment>
<evidence type="ECO:0000256" key="7">
    <source>
        <dbReference type="NCBIfam" id="TIGR02127"/>
    </source>
</evidence>
<dbReference type="InterPro" id="IPR013785">
    <property type="entry name" value="Aldolase_TIM"/>
</dbReference>
<comment type="catalytic activity">
    <reaction evidence="6">
        <text>orotidine 5'-phosphate + H(+) = UMP + CO2</text>
        <dbReference type="Rhea" id="RHEA:11596"/>
        <dbReference type="ChEBI" id="CHEBI:15378"/>
        <dbReference type="ChEBI" id="CHEBI:16526"/>
        <dbReference type="ChEBI" id="CHEBI:57538"/>
        <dbReference type="ChEBI" id="CHEBI:57865"/>
        <dbReference type="EC" id="4.1.1.23"/>
    </reaction>
</comment>
<evidence type="ECO:0000313" key="9">
    <source>
        <dbReference type="EMBL" id="HIV99541.1"/>
    </source>
</evidence>
<dbReference type="InterPro" id="IPR011995">
    <property type="entry name" value="OMPdecase_type-2"/>
</dbReference>
<comment type="similarity">
    <text evidence="2">Belongs to the OMP decarboxylase family. Type 2 subfamily.</text>
</comment>
<feature type="domain" description="Orotidine 5'-phosphate decarboxylase" evidence="8">
    <location>
        <begin position="17"/>
        <end position="257"/>
    </location>
</feature>
<evidence type="ECO:0000256" key="5">
    <source>
        <dbReference type="ARBA" id="ARBA00023239"/>
    </source>
</evidence>
<dbReference type="PANTHER" id="PTHR43375">
    <property type="entry name" value="OROTIDINE 5'-PHOSPHATE DECARBOXYLASE"/>
    <property type="match status" value="1"/>
</dbReference>
<dbReference type="Proteomes" id="UP000823936">
    <property type="component" value="Unassembled WGS sequence"/>
</dbReference>
<dbReference type="EC" id="4.1.1.23" evidence="7"/>
<name>A0A9D1TP04_9SPIO</name>
<dbReference type="InterPro" id="IPR011060">
    <property type="entry name" value="RibuloseP-bd_barrel"/>
</dbReference>
<reference evidence="9" key="2">
    <citation type="submission" date="2021-04" db="EMBL/GenBank/DDBJ databases">
        <authorList>
            <person name="Gilroy R."/>
        </authorList>
    </citation>
    <scope>NUCLEOTIDE SEQUENCE</scope>
    <source>
        <strain evidence="9">Gambia11-129</strain>
    </source>
</reference>
<dbReference type="AlphaFoldDB" id="A0A9D1TP04"/>
<evidence type="ECO:0000313" key="10">
    <source>
        <dbReference type="Proteomes" id="UP000823936"/>
    </source>
</evidence>
<dbReference type="Gene3D" id="3.20.20.70">
    <property type="entry name" value="Aldolase class I"/>
    <property type="match status" value="1"/>
</dbReference>
<dbReference type="InterPro" id="IPR001754">
    <property type="entry name" value="OMPdeCOase_dom"/>
</dbReference>
<dbReference type="NCBIfam" id="TIGR02127">
    <property type="entry name" value="pyrF_sub2"/>
    <property type="match status" value="1"/>
</dbReference>
<dbReference type="GO" id="GO:0009220">
    <property type="term" value="P:pyrimidine ribonucleotide biosynthetic process"/>
    <property type="evidence" value="ECO:0007669"/>
    <property type="project" value="UniProtKB-UniRule"/>
</dbReference>
<reference evidence="9" key="1">
    <citation type="journal article" date="2021" name="PeerJ">
        <title>Extensive microbial diversity within the chicken gut microbiome revealed by metagenomics and culture.</title>
        <authorList>
            <person name="Gilroy R."/>
            <person name="Ravi A."/>
            <person name="Getino M."/>
            <person name="Pursley I."/>
            <person name="Horton D.L."/>
            <person name="Alikhan N.F."/>
            <person name="Baker D."/>
            <person name="Gharbi K."/>
            <person name="Hall N."/>
            <person name="Watson M."/>
            <person name="Adriaenssens E.M."/>
            <person name="Foster-Nyarko E."/>
            <person name="Jarju S."/>
            <person name="Secka A."/>
            <person name="Antonio M."/>
            <person name="Oren A."/>
            <person name="Chaudhuri R.R."/>
            <person name="La Ragione R."/>
            <person name="Hildebrand F."/>
            <person name="Pallen M.J."/>
        </authorList>
    </citation>
    <scope>NUCLEOTIDE SEQUENCE</scope>
    <source>
        <strain evidence="9">Gambia11-129</strain>
    </source>
</reference>
<organism evidence="9 10">
    <name type="scientific">Candidatus Ornithospirochaeta avicola</name>
    <dbReference type="NCBI Taxonomy" id="2840896"/>
    <lineage>
        <taxon>Bacteria</taxon>
        <taxon>Pseudomonadati</taxon>
        <taxon>Spirochaetota</taxon>
        <taxon>Spirochaetia</taxon>
        <taxon>Spirochaetales</taxon>
        <taxon>Spirochaetaceae</taxon>
        <taxon>Spirochaetaceae incertae sedis</taxon>
        <taxon>Candidatus Ornithospirochaeta</taxon>
    </lineage>
</organism>
<keyword evidence="3" id="KW-0210">Decarboxylase</keyword>
<protein>
    <recommendedName>
        <fullName evidence="7">Orotidine-5'-phosphate decarboxylase</fullName>
        <ecNumber evidence="7">4.1.1.23</ecNumber>
    </recommendedName>
</protein>
<evidence type="ECO:0000256" key="6">
    <source>
        <dbReference type="ARBA" id="ARBA00049157"/>
    </source>
</evidence>
<evidence type="ECO:0000256" key="4">
    <source>
        <dbReference type="ARBA" id="ARBA00022975"/>
    </source>
</evidence>
<dbReference type="SMART" id="SM00934">
    <property type="entry name" value="OMPdecase"/>
    <property type="match status" value="1"/>
</dbReference>
<dbReference type="PANTHER" id="PTHR43375:SF1">
    <property type="entry name" value="OROTIDINE 5'-PHOSPHATE DECARBOXYLASE"/>
    <property type="match status" value="1"/>
</dbReference>
<evidence type="ECO:0000256" key="2">
    <source>
        <dbReference type="ARBA" id="ARBA00008847"/>
    </source>
</evidence>
<dbReference type="GO" id="GO:0004590">
    <property type="term" value="F:orotidine-5'-phosphate decarboxylase activity"/>
    <property type="evidence" value="ECO:0007669"/>
    <property type="project" value="UniProtKB-UniRule"/>
</dbReference>
<keyword evidence="5 9" id="KW-0456">Lyase</keyword>
<comment type="pathway">
    <text evidence="1">Pyrimidine metabolism; UMP biosynthesis via de novo pathway; UMP from orotate: step 2/2.</text>
</comment>
<evidence type="ECO:0000256" key="1">
    <source>
        <dbReference type="ARBA" id="ARBA00004861"/>
    </source>
</evidence>
<gene>
    <name evidence="9" type="primary">pyrF</name>
    <name evidence="9" type="ORF">IAB12_07185</name>
</gene>
<evidence type="ECO:0000259" key="8">
    <source>
        <dbReference type="SMART" id="SM00934"/>
    </source>
</evidence>
<dbReference type="EMBL" id="DXHU01000023">
    <property type="protein sequence ID" value="HIV99541.1"/>
    <property type="molecule type" value="Genomic_DNA"/>
</dbReference>
<sequence length="292" mass="32273">MSYVDKLYSSAESAGNIVCMGLDPVVSRLPYEGMEDGERIVKFFDTLFSKMASRNLKVAAFKPNLGFYSVLDRPREGKFSGSIALSRVLDMLSSYFPSVPVILDSKRGDIAKSSLNYAKEAFDTWGCDAVTVSPYMGLDSVEPFCFENKGVYVLTRTSNPGAKDFQNRLMLDSVDEKEIYPVYMQVAHMLAYWVNTRAGLGSVVGATNIKELEDIALYYNDKELPMLIPGVGSQGGTAPEVLDALKKCSYPYKLARINSSSGLTSPWKDSLPSDWLDLCISKIEKLCSEAQI</sequence>
<dbReference type="SUPFAM" id="SSF51366">
    <property type="entry name" value="Ribulose-phoshate binding barrel"/>
    <property type="match status" value="1"/>
</dbReference>
<dbReference type="GO" id="GO:0006207">
    <property type="term" value="P:'de novo' pyrimidine nucleobase biosynthetic process"/>
    <property type="evidence" value="ECO:0007669"/>
    <property type="project" value="InterPro"/>
</dbReference>
<proteinExistence type="inferred from homology"/>
<accession>A0A9D1TP04</accession>
<dbReference type="Pfam" id="PF00215">
    <property type="entry name" value="OMPdecase"/>
    <property type="match status" value="1"/>
</dbReference>
<keyword evidence="4" id="KW-0665">Pyrimidine biosynthesis</keyword>